<dbReference type="PROSITE" id="PS00175">
    <property type="entry name" value="PG_MUTASE"/>
    <property type="match status" value="1"/>
</dbReference>
<dbReference type="RefSeq" id="WP_233727976.1">
    <property type="nucleotide sequence ID" value="NZ_JAJVCN010000002.1"/>
</dbReference>
<dbReference type="CDD" id="cd07067">
    <property type="entry name" value="HP_PGM_like"/>
    <property type="match status" value="1"/>
</dbReference>
<sequence>MTIYLARHGQTAYNQTRRFQGQMDVPLDETGHQQAKQLAIKVADLGIVALWASPLARARQTAEAVSAHLGLPIQFDARLMETDTGIWTDKMYDDLAAADPYAYEGWVTARPDFGFEGGETYVQQTERVMAALTEIEQGPGPALVISHGMSMRLALTRRGGDTWLAKEAIPNTAVIELPNAGPATDG</sequence>
<dbReference type="PANTHER" id="PTHR48100:SF1">
    <property type="entry name" value="HISTIDINE PHOSPHATASE FAMILY PROTEIN-RELATED"/>
    <property type="match status" value="1"/>
</dbReference>
<protein>
    <submittedName>
        <fullName evidence="3">Histidine phosphatase family protein</fullName>
    </submittedName>
</protein>
<proteinExistence type="predicted"/>
<gene>
    <name evidence="3" type="ORF">LWC34_27325</name>
</gene>
<dbReference type="SUPFAM" id="SSF53254">
    <property type="entry name" value="Phosphoglycerate mutase-like"/>
    <property type="match status" value="1"/>
</dbReference>
<dbReference type="InterPro" id="IPR029033">
    <property type="entry name" value="His_PPase_superfam"/>
</dbReference>
<evidence type="ECO:0000256" key="2">
    <source>
        <dbReference type="ARBA" id="ARBA00023235"/>
    </source>
</evidence>
<name>A0ABS8ZJ67_9PSEU</name>
<dbReference type="Proteomes" id="UP001521150">
    <property type="component" value="Unassembled WGS sequence"/>
</dbReference>
<accession>A0ABS8ZJ67</accession>
<organism evidence="3 4">
    <name type="scientific">Kibdelosporangium philippinense</name>
    <dbReference type="NCBI Taxonomy" id="211113"/>
    <lineage>
        <taxon>Bacteria</taxon>
        <taxon>Bacillati</taxon>
        <taxon>Actinomycetota</taxon>
        <taxon>Actinomycetes</taxon>
        <taxon>Pseudonocardiales</taxon>
        <taxon>Pseudonocardiaceae</taxon>
        <taxon>Kibdelosporangium</taxon>
    </lineage>
</organism>
<dbReference type="InterPro" id="IPR050275">
    <property type="entry name" value="PGM_Phosphatase"/>
</dbReference>
<dbReference type="SMART" id="SM00855">
    <property type="entry name" value="PGAM"/>
    <property type="match status" value="1"/>
</dbReference>
<dbReference type="PIRSF" id="PIRSF000709">
    <property type="entry name" value="6PFK_2-Ptase"/>
    <property type="match status" value="1"/>
</dbReference>
<evidence type="ECO:0000256" key="1">
    <source>
        <dbReference type="ARBA" id="ARBA00023152"/>
    </source>
</evidence>
<dbReference type="InterPro" id="IPR001345">
    <property type="entry name" value="PG/BPGM_mutase_AS"/>
</dbReference>
<dbReference type="Pfam" id="PF00300">
    <property type="entry name" value="His_Phos_1"/>
    <property type="match status" value="1"/>
</dbReference>
<evidence type="ECO:0000313" key="3">
    <source>
        <dbReference type="EMBL" id="MCE7006513.1"/>
    </source>
</evidence>
<keyword evidence="4" id="KW-1185">Reference proteome</keyword>
<dbReference type="Gene3D" id="3.40.50.1240">
    <property type="entry name" value="Phosphoglycerate mutase-like"/>
    <property type="match status" value="1"/>
</dbReference>
<reference evidence="3 4" key="1">
    <citation type="submission" date="2021-12" db="EMBL/GenBank/DDBJ databases">
        <title>Genome sequence of Kibdelosporangium philippinense ATCC 49844.</title>
        <authorList>
            <person name="Fedorov E.A."/>
            <person name="Omeragic M."/>
            <person name="Shalygina K.F."/>
            <person name="Maclea K.S."/>
        </authorList>
    </citation>
    <scope>NUCLEOTIDE SEQUENCE [LARGE SCALE GENOMIC DNA]</scope>
    <source>
        <strain evidence="3 4">ATCC 49844</strain>
    </source>
</reference>
<keyword evidence="2" id="KW-0413">Isomerase</keyword>
<comment type="caution">
    <text evidence="3">The sequence shown here is derived from an EMBL/GenBank/DDBJ whole genome shotgun (WGS) entry which is preliminary data.</text>
</comment>
<evidence type="ECO:0000313" key="4">
    <source>
        <dbReference type="Proteomes" id="UP001521150"/>
    </source>
</evidence>
<dbReference type="InterPro" id="IPR013078">
    <property type="entry name" value="His_Pase_superF_clade-1"/>
</dbReference>
<dbReference type="PANTHER" id="PTHR48100">
    <property type="entry name" value="BROAD-SPECIFICITY PHOSPHATASE YOR283W-RELATED"/>
    <property type="match status" value="1"/>
</dbReference>
<keyword evidence="1" id="KW-0324">Glycolysis</keyword>
<dbReference type="EMBL" id="JAJVCN010000002">
    <property type="protein sequence ID" value="MCE7006513.1"/>
    <property type="molecule type" value="Genomic_DNA"/>
</dbReference>